<gene>
    <name evidence="9" type="ORF">RchiOBHm_Chr6g0303831</name>
</gene>
<feature type="compositionally biased region" description="Polar residues" evidence="7">
    <location>
        <begin position="1"/>
        <end position="10"/>
    </location>
</feature>
<evidence type="ECO:0000256" key="1">
    <source>
        <dbReference type="ARBA" id="ARBA00009375"/>
    </source>
</evidence>
<dbReference type="OMA" id="NKAFDCR"/>
<dbReference type="GO" id="GO:0031119">
    <property type="term" value="P:tRNA pseudouridine synthesis"/>
    <property type="evidence" value="ECO:0007669"/>
    <property type="project" value="InterPro"/>
</dbReference>
<feature type="compositionally biased region" description="Polar residues" evidence="7">
    <location>
        <begin position="472"/>
        <end position="486"/>
    </location>
</feature>
<sequence>MENPDNTKATRSPPPSPPQQPEPKKLKMSTTTTDDEEAAATQKQRIKRRKVAIFFAYCGVGYQGMQKNPGAKTIEGDLEEALYLSGAVPEQDRNNPKRYDWARSARTDKGVSAVGQVVSGRVYVDPPGFVDRLNSNLSPQIRIFGYKRVTASFNAKKFCDRRRYVYLIPVFALDPSAHRDRESVKASLGSDEEFVKCLECSDRGRKVGGLMGKRTYELRGDSSNSESVNGGISTNDDSHMKNDIANDIGVSEVEVVANADMNSEVNGEDKKAVKGSGFCYGEKEKERFNRILSCYQGTHNFHNFTTRTKAEDPAATRYIISFTANTTVTVEGIEFVKCEVVGQSFMLHQIRKLIGLAVAIMRNCAPESLLERALQKDVNVNVPTAPEVGLYLDECFFSSYNQKWGDTHEEVSMKDYEAEAEAFKMKHIYTHIGATEHKEGVVGLWLHSLNRRNYPDLGADNNGDTSIERTADISSADNNGDTSNGKTAYIASADNNGDTSNGKTANISSADNNGDTSNGKTADIFSADNNGDTSIEKTADISSADNNGDTSNGKTAYIASADNNGDTSKVDISNVAQ</sequence>
<comment type="similarity">
    <text evidence="1">Belongs to the tRNA pseudouridine synthase TruA family.</text>
</comment>
<dbReference type="AlphaFoldDB" id="A0A2P6PZG3"/>
<dbReference type="EC" id="5.4.99.44" evidence="9"/>
<keyword evidence="10" id="KW-1185">Reference proteome</keyword>
<keyword evidence="2" id="KW-0819">tRNA processing</keyword>
<dbReference type="FunFam" id="3.30.70.580:FF:000002">
    <property type="entry name" value="tRNA pseudouridine synthase"/>
    <property type="match status" value="1"/>
</dbReference>
<dbReference type="GO" id="GO:0005634">
    <property type="term" value="C:nucleus"/>
    <property type="evidence" value="ECO:0007669"/>
    <property type="project" value="TreeGrafter"/>
</dbReference>
<dbReference type="STRING" id="74649.A0A2P6PZG3"/>
<evidence type="ECO:0000313" key="10">
    <source>
        <dbReference type="Proteomes" id="UP000238479"/>
    </source>
</evidence>
<dbReference type="InterPro" id="IPR041708">
    <property type="entry name" value="PUS1/PUS2-like"/>
</dbReference>
<dbReference type="InterPro" id="IPR020094">
    <property type="entry name" value="TruA/RsuA/RluB/E/F_N"/>
</dbReference>
<feature type="region of interest" description="Disordered" evidence="7">
    <location>
        <begin position="1"/>
        <end position="36"/>
    </location>
</feature>
<feature type="compositionally biased region" description="Polar residues" evidence="7">
    <location>
        <begin position="561"/>
        <end position="577"/>
    </location>
</feature>
<dbReference type="FunFam" id="3.30.70.660:FF:000063">
    <property type="entry name" value="tRNA pseudouridine synthase"/>
    <property type="match status" value="1"/>
</dbReference>
<feature type="compositionally biased region" description="Pro residues" evidence="7">
    <location>
        <begin position="12"/>
        <end position="21"/>
    </location>
</feature>
<dbReference type="Pfam" id="PF01416">
    <property type="entry name" value="PseudoU_synth_1"/>
    <property type="match status" value="1"/>
</dbReference>
<accession>A0A2P6PZG3</accession>
<evidence type="ECO:0000256" key="3">
    <source>
        <dbReference type="ARBA" id="ARBA00023235"/>
    </source>
</evidence>
<evidence type="ECO:0000256" key="7">
    <source>
        <dbReference type="SAM" id="MobiDB-lite"/>
    </source>
</evidence>
<feature type="compositionally biased region" description="Polar residues" evidence="7">
    <location>
        <begin position="540"/>
        <end position="554"/>
    </location>
</feature>
<dbReference type="CDD" id="cd02568">
    <property type="entry name" value="PseudoU_synth_PUS1_PUS2"/>
    <property type="match status" value="1"/>
</dbReference>
<feature type="binding site" evidence="6">
    <location>
        <position position="164"/>
    </location>
    <ligand>
        <name>substrate</name>
    </ligand>
</feature>
<proteinExistence type="inferred from homology"/>
<comment type="caution">
    <text evidence="9">The sequence shown here is derived from an EMBL/GenBank/DDBJ whole genome shotgun (WGS) entry which is preliminary data.</text>
</comment>
<evidence type="ECO:0000313" key="9">
    <source>
        <dbReference type="EMBL" id="PRQ27296.1"/>
    </source>
</evidence>
<name>A0A2P6PZG3_ROSCH</name>
<evidence type="ECO:0000256" key="2">
    <source>
        <dbReference type="ARBA" id="ARBA00022694"/>
    </source>
</evidence>
<dbReference type="Proteomes" id="UP000238479">
    <property type="component" value="Chromosome 6"/>
</dbReference>
<dbReference type="SUPFAM" id="SSF55120">
    <property type="entry name" value="Pseudouridine synthase"/>
    <property type="match status" value="1"/>
</dbReference>
<feature type="region of interest" description="Disordered" evidence="7">
    <location>
        <begin position="472"/>
        <end position="577"/>
    </location>
</feature>
<feature type="active site" description="Nucleophile" evidence="5">
    <location>
        <position position="108"/>
    </location>
</feature>
<evidence type="ECO:0000259" key="8">
    <source>
        <dbReference type="Pfam" id="PF01416"/>
    </source>
</evidence>
<dbReference type="GO" id="GO:0003723">
    <property type="term" value="F:RNA binding"/>
    <property type="evidence" value="ECO:0007669"/>
    <property type="project" value="InterPro"/>
</dbReference>
<dbReference type="InterPro" id="IPR020095">
    <property type="entry name" value="PsdUridine_synth_TruA_C"/>
</dbReference>
<dbReference type="PANTHER" id="PTHR11142:SF4">
    <property type="entry name" value="PSEUDOURIDYLATE SYNTHASE 1 HOMOLOG"/>
    <property type="match status" value="1"/>
</dbReference>
<feature type="compositionally biased region" description="Polar residues" evidence="7">
    <location>
        <begin position="221"/>
        <end position="235"/>
    </location>
</feature>
<feature type="domain" description="Pseudouridine synthase I TruA alpha/beta" evidence="8">
    <location>
        <begin position="295"/>
        <end position="397"/>
    </location>
</feature>
<evidence type="ECO:0000256" key="6">
    <source>
        <dbReference type="PIRSR" id="PIRSR641708-2"/>
    </source>
</evidence>
<dbReference type="Gene3D" id="3.30.70.580">
    <property type="entry name" value="Pseudouridine synthase I, catalytic domain, N-terminal subdomain"/>
    <property type="match status" value="1"/>
</dbReference>
<dbReference type="Gene3D" id="3.30.70.660">
    <property type="entry name" value="Pseudouridine synthase I, catalytic domain, C-terminal subdomain"/>
    <property type="match status" value="1"/>
</dbReference>
<dbReference type="GO" id="GO:0160153">
    <property type="term" value="F:mitochondrial tRNA pseudouridine(27/28) synthase activity"/>
    <property type="evidence" value="ECO:0007669"/>
    <property type="project" value="UniProtKB-EC"/>
</dbReference>
<dbReference type="InterPro" id="IPR020103">
    <property type="entry name" value="PsdUridine_synth_cat_dom_sf"/>
</dbReference>
<evidence type="ECO:0000256" key="4">
    <source>
        <dbReference type="ARBA" id="ARBA00036943"/>
    </source>
</evidence>
<feature type="compositionally biased region" description="Polar residues" evidence="7">
    <location>
        <begin position="493"/>
        <end position="520"/>
    </location>
</feature>
<reference evidence="9 10" key="1">
    <citation type="journal article" date="2018" name="Nat. Genet.">
        <title>The Rosa genome provides new insights in the design of modern roses.</title>
        <authorList>
            <person name="Bendahmane M."/>
        </authorList>
    </citation>
    <scope>NUCLEOTIDE SEQUENCE [LARGE SCALE GENOMIC DNA]</scope>
    <source>
        <strain evidence="10">cv. Old Blush</strain>
    </source>
</reference>
<dbReference type="GO" id="GO:1990481">
    <property type="term" value="P:mRNA pseudouridine synthesis"/>
    <property type="evidence" value="ECO:0007669"/>
    <property type="project" value="TreeGrafter"/>
</dbReference>
<comment type="catalytic activity">
    <reaction evidence="4">
        <text>a uridine in tRNA = a pseudouridine in tRNA</text>
        <dbReference type="Rhea" id="RHEA:54572"/>
        <dbReference type="Rhea" id="RHEA-COMP:13339"/>
        <dbReference type="Rhea" id="RHEA-COMP:13934"/>
        <dbReference type="ChEBI" id="CHEBI:65314"/>
        <dbReference type="ChEBI" id="CHEBI:65315"/>
    </reaction>
</comment>
<dbReference type="InterPro" id="IPR001406">
    <property type="entry name" value="PsdUridine_synth_TruA"/>
</dbReference>
<dbReference type="InterPro" id="IPR020097">
    <property type="entry name" value="PsdUridine_synth_TruA_a/b_dom"/>
</dbReference>
<dbReference type="Gramene" id="PRQ27296">
    <property type="protein sequence ID" value="PRQ27296"/>
    <property type="gene ID" value="RchiOBHm_Chr6g0303831"/>
</dbReference>
<dbReference type="EMBL" id="PDCK01000044">
    <property type="protein sequence ID" value="PRQ27296.1"/>
    <property type="molecule type" value="Genomic_DNA"/>
</dbReference>
<dbReference type="PANTHER" id="PTHR11142">
    <property type="entry name" value="PSEUDOURIDYLATE SYNTHASE"/>
    <property type="match status" value="1"/>
</dbReference>
<organism evidence="9 10">
    <name type="scientific">Rosa chinensis</name>
    <name type="common">China rose</name>
    <dbReference type="NCBI Taxonomy" id="74649"/>
    <lineage>
        <taxon>Eukaryota</taxon>
        <taxon>Viridiplantae</taxon>
        <taxon>Streptophyta</taxon>
        <taxon>Embryophyta</taxon>
        <taxon>Tracheophyta</taxon>
        <taxon>Spermatophyta</taxon>
        <taxon>Magnoliopsida</taxon>
        <taxon>eudicotyledons</taxon>
        <taxon>Gunneridae</taxon>
        <taxon>Pentapetalae</taxon>
        <taxon>rosids</taxon>
        <taxon>fabids</taxon>
        <taxon>Rosales</taxon>
        <taxon>Rosaceae</taxon>
        <taxon>Rosoideae</taxon>
        <taxon>Rosoideae incertae sedis</taxon>
        <taxon>Rosa</taxon>
    </lineage>
</organism>
<protein>
    <submittedName>
        <fullName evidence="9">Putative mitochondrial tRNA pseudouridine(27/28) synthase</fullName>
        <ecNumber evidence="9">5.4.99.44</ecNumber>
    </submittedName>
</protein>
<keyword evidence="3 9" id="KW-0413">Isomerase</keyword>
<feature type="region of interest" description="Disordered" evidence="7">
    <location>
        <begin position="218"/>
        <end position="239"/>
    </location>
</feature>
<dbReference type="OrthoDB" id="10256309at2759"/>
<evidence type="ECO:0000256" key="5">
    <source>
        <dbReference type="PIRSR" id="PIRSR641708-1"/>
    </source>
</evidence>